<evidence type="ECO:0000313" key="1">
    <source>
        <dbReference type="EMBL" id="CAJ2653856.1"/>
    </source>
</evidence>
<keyword evidence="2" id="KW-1185">Reference proteome</keyword>
<reference evidence="1" key="1">
    <citation type="submission" date="2023-10" db="EMBL/GenBank/DDBJ databases">
        <authorList>
            <person name="Rodriguez Cubillos JULIANA M."/>
            <person name="De Vega J."/>
        </authorList>
    </citation>
    <scope>NUCLEOTIDE SEQUENCE</scope>
</reference>
<proteinExistence type="predicted"/>
<gene>
    <name evidence="1" type="ORF">MILVUS5_LOCUS21119</name>
</gene>
<dbReference type="Proteomes" id="UP001177021">
    <property type="component" value="Unassembled WGS sequence"/>
</dbReference>
<sequence length="337" mass="37557">MSLFTQHKSTIMGLPAISMIFHLILSIGYCFNLGRAIDCGGNHVANTIIVDQQGRGSFNMIQPAIDSIKNNNDQWVKIHINPGKYVGRVNIPYDKPCIILEGSSMSNTIISYGDKQATTTFVSAPPNVILSGITFENTFGHSGPAVAAKINGDKTAIFKCGFLGYQDTLFDASGRHYYKNCYIQGEIDFIFGFAQSFYENCVMNATQDSSLYPGYITAQSRKLPTDQGGFVFRRGFVTGFGKVNLGRAWGPYPRVIFWGTDFSSVVLSEGWDAWMYKGQEKNFIYAEVDCTGPGSNTQGRVPWEKKPNEINIYDYTIPKFINQDGWLNNLPIPYSFV</sequence>
<evidence type="ECO:0000313" key="2">
    <source>
        <dbReference type="Proteomes" id="UP001177021"/>
    </source>
</evidence>
<protein>
    <submittedName>
        <fullName evidence="1">Uncharacterized protein</fullName>
    </submittedName>
</protein>
<comment type="caution">
    <text evidence="1">The sequence shown here is derived from an EMBL/GenBank/DDBJ whole genome shotgun (WGS) entry which is preliminary data.</text>
</comment>
<dbReference type="EMBL" id="CASHSV030000206">
    <property type="protein sequence ID" value="CAJ2653856.1"/>
    <property type="molecule type" value="Genomic_DNA"/>
</dbReference>
<organism evidence="1 2">
    <name type="scientific">Trifolium pratense</name>
    <name type="common">Red clover</name>
    <dbReference type="NCBI Taxonomy" id="57577"/>
    <lineage>
        <taxon>Eukaryota</taxon>
        <taxon>Viridiplantae</taxon>
        <taxon>Streptophyta</taxon>
        <taxon>Embryophyta</taxon>
        <taxon>Tracheophyta</taxon>
        <taxon>Spermatophyta</taxon>
        <taxon>Magnoliopsida</taxon>
        <taxon>eudicotyledons</taxon>
        <taxon>Gunneridae</taxon>
        <taxon>Pentapetalae</taxon>
        <taxon>rosids</taxon>
        <taxon>fabids</taxon>
        <taxon>Fabales</taxon>
        <taxon>Fabaceae</taxon>
        <taxon>Papilionoideae</taxon>
        <taxon>50 kb inversion clade</taxon>
        <taxon>NPAAA clade</taxon>
        <taxon>Hologalegina</taxon>
        <taxon>IRL clade</taxon>
        <taxon>Trifolieae</taxon>
        <taxon>Trifolium</taxon>
    </lineage>
</organism>
<accession>A0ACB0KBI6</accession>
<name>A0ACB0KBI6_TRIPR</name>